<proteinExistence type="predicted"/>
<accession>A0AAD7X3C7</accession>
<evidence type="ECO:0000256" key="5">
    <source>
        <dbReference type="SAM" id="MobiDB-lite"/>
    </source>
</evidence>
<dbReference type="PRINTS" id="PR01407">
    <property type="entry name" value="BUTYPHLNCDUF"/>
</dbReference>
<dbReference type="PROSITE" id="PS50188">
    <property type="entry name" value="B302_SPRY"/>
    <property type="match status" value="1"/>
</dbReference>
<dbReference type="SMART" id="SM00336">
    <property type="entry name" value="BBOX"/>
    <property type="match status" value="1"/>
</dbReference>
<dbReference type="InterPro" id="IPR001870">
    <property type="entry name" value="B30.2/SPRY"/>
</dbReference>
<feature type="domain" description="B box-type" evidence="6">
    <location>
        <begin position="16"/>
        <end position="57"/>
    </location>
</feature>
<keyword evidence="2" id="KW-0862">Zinc</keyword>
<name>A0AAD7X3C7_9TELE</name>
<dbReference type="SUPFAM" id="SSF49899">
    <property type="entry name" value="Concanavalin A-like lectins/glucanases"/>
    <property type="match status" value="1"/>
</dbReference>
<feature type="region of interest" description="Disordered" evidence="5">
    <location>
        <begin position="419"/>
        <end position="474"/>
    </location>
</feature>
<evidence type="ECO:0000256" key="3">
    <source>
        <dbReference type="PROSITE-ProRule" id="PRU00024"/>
    </source>
</evidence>
<dbReference type="AlphaFoldDB" id="A0AAD7X3C7"/>
<keyword evidence="9" id="KW-1185">Reference proteome</keyword>
<dbReference type="InterPro" id="IPR050143">
    <property type="entry name" value="TRIM/RBCC"/>
</dbReference>
<dbReference type="Pfam" id="PF00643">
    <property type="entry name" value="zf-B_box"/>
    <property type="match status" value="1"/>
</dbReference>
<dbReference type="InterPro" id="IPR013320">
    <property type="entry name" value="ConA-like_dom_sf"/>
</dbReference>
<dbReference type="GO" id="GO:0008270">
    <property type="term" value="F:zinc ion binding"/>
    <property type="evidence" value="ECO:0007669"/>
    <property type="project" value="UniProtKB-KW"/>
</dbReference>
<keyword evidence="1 3" id="KW-0479">Metal-binding</keyword>
<keyword evidence="4" id="KW-0175">Coiled coil</keyword>
<evidence type="ECO:0000256" key="2">
    <source>
        <dbReference type="ARBA" id="ARBA00022833"/>
    </source>
</evidence>
<dbReference type="InterPro" id="IPR003879">
    <property type="entry name" value="Butyrophylin_SPRY"/>
</dbReference>
<evidence type="ECO:0000256" key="4">
    <source>
        <dbReference type="SAM" id="Coils"/>
    </source>
</evidence>
<dbReference type="PANTHER" id="PTHR24103">
    <property type="entry name" value="E3 UBIQUITIN-PROTEIN LIGASE TRIM"/>
    <property type="match status" value="1"/>
</dbReference>
<dbReference type="Pfam" id="PF00622">
    <property type="entry name" value="SPRY"/>
    <property type="match status" value="1"/>
</dbReference>
<dbReference type="EMBL" id="JAINUG010000001">
    <property type="protein sequence ID" value="KAJ8418695.1"/>
    <property type="molecule type" value="Genomic_DNA"/>
</dbReference>
<evidence type="ECO:0000256" key="1">
    <source>
        <dbReference type="ARBA" id="ARBA00022771"/>
    </source>
</evidence>
<dbReference type="SUPFAM" id="SSF57845">
    <property type="entry name" value="B-box zinc-binding domain"/>
    <property type="match status" value="1"/>
</dbReference>
<gene>
    <name evidence="8" type="ORF">AAFF_G00001940</name>
</gene>
<keyword evidence="1 3" id="KW-0863">Zinc-finger</keyword>
<reference evidence="8" key="1">
    <citation type="journal article" date="2023" name="Science">
        <title>Genome structures resolve the early diversification of teleost fishes.</title>
        <authorList>
            <person name="Parey E."/>
            <person name="Louis A."/>
            <person name="Montfort J."/>
            <person name="Bouchez O."/>
            <person name="Roques C."/>
            <person name="Iampietro C."/>
            <person name="Lluch J."/>
            <person name="Castinel A."/>
            <person name="Donnadieu C."/>
            <person name="Desvignes T."/>
            <person name="Floi Bucao C."/>
            <person name="Jouanno E."/>
            <person name="Wen M."/>
            <person name="Mejri S."/>
            <person name="Dirks R."/>
            <person name="Jansen H."/>
            <person name="Henkel C."/>
            <person name="Chen W.J."/>
            <person name="Zahm M."/>
            <person name="Cabau C."/>
            <person name="Klopp C."/>
            <person name="Thompson A.W."/>
            <person name="Robinson-Rechavi M."/>
            <person name="Braasch I."/>
            <person name="Lecointre G."/>
            <person name="Bobe J."/>
            <person name="Postlethwait J.H."/>
            <person name="Berthelot C."/>
            <person name="Roest Crollius H."/>
            <person name="Guiguen Y."/>
        </authorList>
    </citation>
    <scope>NUCLEOTIDE SEQUENCE</scope>
    <source>
        <strain evidence="8">NC1722</strain>
    </source>
</reference>
<feature type="coiled-coil region" evidence="4">
    <location>
        <begin position="93"/>
        <end position="167"/>
    </location>
</feature>
<dbReference type="CDD" id="cd19756">
    <property type="entry name" value="Bbox2"/>
    <property type="match status" value="1"/>
</dbReference>
<dbReference type="SMART" id="SM00449">
    <property type="entry name" value="SPRY"/>
    <property type="match status" value="1"/>
</dbReference>
<feature type="domain" description="B30.2/SPRY" evidence="7">
    <location>
        <begin position="214"/>
        <end position="410"/>
    </location>
</feature>
<feature type="compositionally biased region" description="Polar residues" evidence="5">
    <location>
        <begin position="460"/>
        <end position="474"/>
    </location>
</feature>
<sequence length="474" mass="54121">MAGAVSSRPSESRASTNSGTCNSHGLPMILYCKDCRMTLCSTCLTDRNHEKHFYETLQVGSKLHMEGTMDQFNKLKSSLMQQASIKARVTKAKKDLEETFNLAKETVAEQYRELREMMDQNMQQAFLLIQAQKESMMQGMDQLVLDEEEYQKKSKHVQDTLKQLKTRQNTDFAGTLSEINTLQNTIEDIEDYHRKFLEIMNVDTKRLKALQTSIAKIVQKNKELLPRPWEFSENITFDDRKSHKNLKIFGDKTKVQYSSSHSPQKRNTTSKQEETVANILASQSFTEGCHYWEVKVKDTECWTVGVVEQGWVQKSIQQVLGQDKLSWVLQMDGGSLVALHNDESTMITEAEIEQLGIFLDFRKGTLQFYNVHEGKLLYTFLVKSKNALYPAFGIEPQKDTVPTMRLCALMPQQYNSGFRNNASRTISSDSGIGRLNNNSSFYSEPNSEIINESTEERELTSQNDPSQPPDQSSG</sequence>
<dbReference type="InterPro" id="IPR003877">
    <property type="entry name" value="SPRY_dom"/>
</dbReference>
<feature type="compositionally biased region" description="Polar residues" evidence="5">
    <location>
        <begin position="419"/>
        <end position="452"/>
    </location>
</feature>
<evidence type="ECO:0000313" key="9">
    <source>
        <dbReference type="Proteomes" id="UP001221898"/>
    </source>
</evidence>
<dbReference type="Gene3D" id="3.30.160.60">
    <property type="entry name" value="Classic Zinc Finger"/>
    <property type="match status" value="1"/>
</dbReference>
<dbReference type="Proteomes" id="UP001221898">
    <property type="component" value="Unassembled WGS sequence"/>
</dbReference>
<evidence type="ECO:0000259" key="7">
    <source>
        <dbReference type="PROSITE" id="PS50188"/>
    </source>
</evidence>
<evidence type="ECO:0000259" key="6">
    <source>
        <dbReference type="PROSITE" id="PS50119"/>
    </source>
</evidence>
<dbReference type="PROSITE" id="PS50119">
    <property type="entry name" value="ZF_BBOX"/>
    <property type="match status" value="1"/>
</dbReference>
<dbReference type="InterPro" id="IPR043136">
    <property type="entry name" value="B30.2/SPRY_sf"/>
</dbReference>
<evidence type="ECO:0000313" key="8">
    <source>
        <dbReference type="EMBL" id="KAJ8418695.1"/>
    </source>
</evidence>
<dbReference type="InterPro" id="IPR000315">
    <property type="entry name" value="Znf_B-box"/>
</dbReference>
<organism evidence="8 9">
    <name type="scientific">Aldrovandia affinis</name>
    <dbReference type="NCBI Taxonomy" id="143900"/>
    <lineage>
        <taxon>Eukaryota</taxon>
        <taxon>Metazoa</taxon>
        <taxon>Chordata</taxon>
        <taxon>Craniata</taxon>
        <taxon>Vertebrata</taxon>
        <taxon>Euteleostomi</taxon>
        <taxon>Actinopterygii</taxon>
        <taxon>Neopterygii</taxon>
        <taxon>Teleostei</taxon>
        <taxon>Notacanthiformes</taxon>
        <taxon>Halosauridae</taxon>
        <taxon>Aldrovandia</taxon>
    </lineage>
</organism>
<comment type="caution">
    <text evidence="8">The sequence shown here is derived from an EMBL/GenBank/DDBJ whole genome shotgun (WGS) entry which is preliminary data.</text>
</comment>
<dbReference type="Gene3D" id="2.60.120.920">
    <property type="match status" value="1"/>
</dbReference>
<protein>
    <submittedName>
        <fullName evidence="8">Uncharacterized protein</fullName>
    </submittedName>
</protein>